<evidence type="ECO:0000259" key="5">
    <source>
        <dbReference type="PROSITE" id="PS51898"/>
    </source>
</evidence>
<dbReference type="Gene3D" id="1.10.443.10">
    <property type="entry name" value="Intergrase catalytic core"/>
    <property type="match status" value="1"/>
</dbReference>
<feature type="domain" description="Tyr recombinase" evidence="5">
    <location>
        <begin position="218"/>
        <end position="407"/>
    </location>
</feature>
<dbReference type="InterPro" id="IPR011010">
    <property type="entry name" value="DNA_brk_join_enz"/>
</dbReference>
<dbReference type="GO" id="GO:0015074">
    <property type="term" value="P:DNA integration"/>
    <property type="evidence" value="ECO:0007669"/>
    <property type="project" value="UniProtKB-KW"/>
</dbReference>
<sequence>MPKQLTHSEILAAKPKAKPYKLADTDRLYVLIAVTGKKYWKWNYRLDGKDCTYSIGTFPDIKPAEARELRTAAAKLVAQGIHPAAHEADKIEQAKAEKATTFWAVTQEWIETKRTEVQPYSFKQIQSGMQRYIRDTPVGAKPIKAISTSDMYKLIRGIANRTERTGLERKSTGAHTVATNIRGWCNAVFRFAIHSGRADRNPVTDFKAGDVIKKPKVKNNLALTEAQLTELVAAVHSFTGQRKTAIAIELLLLTFVRTGELRCATWDEFDLEKALWTVPSERMKIKDVGDHLVPLAPRAVRLLQKLKTITDTSSKAPRWLFPNDRRDTEPMSATTINRALERMKFNGKGTIGFSAHGFRGTASTLLHEQGYAPEIIELQLAHQERNTVKAAYNKAQHIPERKKMMSDWANYIESLRKQAS</sequence>
<organism evidence="6 7">
    <name type="scientific">Massilia litorea</name>
    <dbReference type="NCBI Taxonomy" id="2769491"/>
    <lineage>
        <taxon>Bacteria</taxon>
        <taxon>Pseudomonadati</taxon>
        <taxon>Pseudomonadota</taxon>
        <taxon>Betaproteobacteria</taxon>
        <taxon>Burkholderiales</taxon>
        <taxon>Oxalobacteraceae</taxon>
        <taxon>Telluria group</taxon>
        <taxon>Massilia</taxon>
    </lineage>
</organism>
<evidence type="ECO:0000256" key="4">
    <source>
        <dbReference type="ARBA" id="ARBA00023172"/>
    </source>
</evidence>
<dbReference type="InterPro" id="IPR010998">
    <property type="entry name" value="Integrase_recombinase_N"/>
</dbReference>
<dbReference type="PROSITE" id="PS51898">
    <property type="entry name" value="TYR_RECOMBINASE"/>
    <property type="match status" value="1"/>
</dbReference>
<dbReference type="Gene3D" id="3.30.160.390">
    <property type="entry name" value="Integrase, DNA-binding domain"/>
    <property type="match status" value="1"/>
</dbReference>
<dbReference type="InterPro" id="IPR002104">
    <property type="entry name" value="Integrase_catalytic"/>
</dbReference>
<name>A0A7L9U821_9BURK</name>
<gene>
    <name evidence="6" type="ORF">LPB04_02620</name>
</gene>
<keyword evidence="4" id="KW-0233">DNA recombination</keyword>
<dbReference type="InterPro" id="IPR038488">
    <property type="entry name" value="Integrase_DNA-bd_sf"/>
</dbReference>
<proteinExistence type="inferred from homology"/>
<dbReference type="GO" id="GO:0006310">
    <property type="term" value="P:DNA recombination"/>
    <property type="evidence" value="ECO:0007669"/>
    <property type="project" value="UniProtKB-KW"/>
</dbReference>
<dbReference type="KEGG" id="mlir:LPB04_02620"/>
<keyword evidence="3" id="KW-0238">DNA-binding</keyword>
<dbReference type="PANTHER" id="PTHR30629:SF2">
    <property type="entry name" value="PROPHAGE INTEGRASE INTS-RELATED"/>
    <property type="match status" value="1"/>
</dbReference>
<keyword evidence="2" id="KW-0229">DNA integration</keyword>
<dbReference type="AlphaFoldDB" id="A0A7L9U821"/>
<keyword evidence="7" id="KW-1185">Reference proteome</keyword>
<dbReference type="EMBL" id="CP062941">
    <property type="protein sequence ID" value="QOL50226.1"/>
    <property type="molecule type" value="Genomic_DNA"/>
</dbReference>
<dbReference type="InterPro" id="IPR025166">
    <property type="entry name" value="Integrase_DNA_bind_dom"/>
</dbReference>
<evidence type="ECO:0000313" key="6">
    <source>
        <dbReference type="EMBL" id="QOL50226.1"/>
    </source>
</evidence>
<dbReference type="Pfam" id="PF13356">
    <property type="entry name" value="Arm-DNA-bind_3"/>
    <property type="match status" value="1"/>
</dbReference>
<dbReference type="CDD" id="cd00801">
    <property type="entry name" value="INT_P4_C"/>
    <property type="match status" value="1"/>
</dbReference>
<dbReference type="InterPro" id="IPR053876">
    <property type="entry name" value="Phage_int_M"/>
</dbReference>
<evidence type="ECO:0000313" key="7">
    <source>
        <dbReference type="Proteomes" id="UP000593875"/>
    </source>
</evidence>
<dbReference type="InterPro" id="IPR013762">
    <property type="entry name" value="Integrase-like_cat_sf"/>
</dbReference>
<dbReference type="PANTHER" id="PTHR30629">
    <property type="entry name" value="PROPHAGE INTEGRASE"/>
    <property type="match status" value="1"/>
</dbReference>
<protein>
    <submittedName>
        <fullName evidence="6">Tyrosine-type recombinase/integrase</fullName>
    </submittedName>
</protein>
<accession>A0A7L9U821</accession>
<dbReference type="SUPFAM" id="SSF56349">
    <property type="entry name" value="DNA breaking-rejoining enzymes"/>
    <property type="match status" value="1"/>
</dbReference>
<dbReference type="GO" id="GO:0003677">
    <property type="term" value="F:DNA binding"/>
    <property type="evidence" value="ECO:0007669"/>
    <property type="project" value="UniProtKB-KW"/>
</dbReference>
<evidence type="ECO:0000256" key="1">
    <source>
        <dbReference type="ARBA" id="ARBA00008857"/>
    </source>
</evidence>
<dbReference type="Gene3D" id="1.10.150.130">
    <property type="match status" value="1"/>
</dbReference>
<comment type="similarity">
    <text evidence="1">Belongs to the 'phage' integrase family.</text>
</comment>
<evidence type="ECO:0000256" key="2">
    <source>
        <dbReference type="ARBA" id="ARBA00022908"/>
    </source>
</evidence>
<dbReference type="RefSeq" id="WP_193687242.1">
    <property type="nucleotide sequence ID" value="NZ_CP062941.1"/>
</dbReference>
<reference evidence="6 7" key="1">
    <citation type="submission" date="2020-10" db="EMBL/GenBank/DDBJ databases">
        <title>Genome sequencing of Massilia sp. LPB0304.</title>
        <authorList>
            <person name="Kim J."/>
        </authorList>
    </citation>
    <scope>NUCLEOTIDE SEQUENCE [LARGE SCALE GENOMIC DNA]</scope>
    <source>
        <strain evidence="6 7">LPB0304</strain>
    </source>
</reference>
<dbReference type="Pfam" id="PF22022">
    <property type="entry name" value="Phage_int_M"/>
    <property type="match status" value="1"/>
</dbReference>
<dbReference type="InterPro" id="IPR050808">
    <property type="entry name" value="Phage_Integrase"/>
</dbReference>
<evidence type="ECO:0000256" key="3">
    <source>
        <dbReference type="ARBA" id="ARBA00023125"/>
    </source>
</evidence>
<dbReference type="Proteomes" id="UP000593875">
    <property type="component" value="Chromosome"/>
</dbReference>
<dbReference type="Pfam" id="PF00589">
    <property type="entry name" value="Phage_integrase"/>
    <property type="match status" value="1"/>
</dbReference>